<evidence type="ECO:0000256" key="1">
    <source>
        <dbReference type="SAM" id="MobiDB-lite"/>
    </source>
</evidence>
<feature type="region of interest" description="Disordered" evidence="1">
    <location>
        <begin position="113"/>
        <end position="157"/>
    </location>
</feature>
<feature type="compositionally biased region" description="Gly residues" evidence="1">
    <location>
        <begin position="116"/>
        <end position="125"/>
    </location>
</feature>
<protein>
    <submittedName>
        <fullName evidence="3">Uncharacterized protein</fullName>
    </submittedName>
</protein>
<feature type="chain" id="PRO_5041972007" evidence="2">
    <location>
        <begin position="20"/>
        <end position="439"/>
    </location>
</feature>
<feature type="compositionally biased region" description="Basic residues" evidence="1">
    <location>
        <begin position="426"/>
        <end position="439"/>
    </location>
</feature>
<reference evidence="3" key="2">
    <citation type="submission" date="2023-04" db="EMBL/GenBank/DDBJ databases">
        <authorList>
            <person name="Bu L."/>
            <person name="Lu L."/>
            <person name="Laidemitt M.R."/>
            <person name="Zhang S.M."/>
            <person name="Mutuku M."/>
            <person name="Mkoji G."/>
            <person name="Steinauer M."/>
            <person name="Loker E.S."/>
        </authorList>
    </citation>
    <scope>NUCLEOTIDE SEQUENCE</scope>
    <source>
        <strain evidence="3">KasaAsao</strain>
        <tissue evidence="3">Whole Snail</tissue>
    </source>
</reference>
<feature type="compositionally biased region" description="Basic residues" evidence="1">
    <location>
        <begin position="276"/>
        <end position="290"/>
    </location>
</feature>
<feature type="compositionally biased region" description="Basic and acidic residues" evidence="1">
    <location>
        <begin position="139"/>
        <end position="148"/>
    </location>
</feature>
<evidence type="ECO:0000313" key="4">
    <source>
        <dbReference type="Proteomes" id="UP001233172"/>
    </source>
</evidence>
<accession>A0AAD8FGJ8</accession>
<feature type="signal peptide" evidence="2">
    <location>
        <begin position="1"/>
        <end position="19"/>
    </location>
</feature>
<feature type="compositionally biased region" description="Basic residues" evidence="1">
    <location>
        <begin position="196"/>
        <end position="210"/>
    </location>
</feature>
<name>A0AAD8FGJ8_BIOPF</name>
<keyword evidence="4" id="KW-1185">Reference proteome</keyword>
<organism evidence="3 4">
    <name type="scientific">Biomphalaria pfeifferi</name>
    <name type="common">Bloodfluke planorb</name>
    <name type="synonym">Freshwater snail</name>
    <dbReference type="NCBI Taxonomy" id="112525"/>
    <lineage>
        <taxon>Eukaryota</taxon>
        <taxon>Metazoa</taxon>
        <taxon>Spiralia</taxon>
        <taxon>Lophotrochozoa</taxon>
        <taxon>Mollusca</taxon>
        <taxon>Gastropoda</taxon>
        <taxon>Heterobranchia</taxon>
        <taxon>Euthyneura</taxon>
        <taxon>Panpulmonata</taxon>
        <taxon>Hygrophila</taxon>
        <taxon>Lymnaeoidea</taxon>
        <taxon>Planorbidae</taxon>
        <taxon>Biomphalaria</taxon>
    </lineage>
</organism>
<feature type="compositionally biased region" description="Low complexity" evidence="1">
    <location>
        <begin position="343"/>
        <end position="352"/>
    </location>
</feature>
<feature type="compositionally biased region" description="Basic residues" evidence="1">
    <location>
        <begin position="236"/>
        <end position="250"/>
    </location>
</feature>
<keyword evidence="2" id="KW-0732">Signal</keyword>
<reference evidence="3" key="1">
    <citation type="journal article" date="2023" name="PLoS Negl. Trop. Dis.">
        <title>A genome sequence for Biomphalaria pfeifferi, the major vector snail for the human-infecting parasite Schistosoma mansoni.</title>
        <authorList>
            <person name="Bu L."/>
            <person name="Lu L."/>
            <person name="Laidemitt M.R."/>
            <person name="Zhang S.M."/>
            <person name="Mutuku M."/>
            <person name="Mkoji G."/>
            <person name="Steinauer M."/>
            <person name="Loker E.S."/>
        </authorList>
    </citation>
    <scope>NUCLEOTIDE SEQUENCE</scope>
    <source>
        <strain evidence="3">KasaAsao</strain>
    </source>
</reference>
<comment type="caution">
    <text evidence="3">The sequence shown here is derived from an EMBL/GenBank/DDBJ whole genome shotgun (WGS) entry which is preliminary data.</text>
</comment>
<evidence type="ECO:0000256" key="2">
    <source>
        <dbReference type="SAM" id="SignalP"/>
    </source>
</evidence>
<feature type="compositionally biased region" description="Low complexity" evidence="1">
    <location>
        <begin position="222"/>
        <end position="231"/>
    </location>
</feature>
<dbReference type="Proteomes" id="UP001233172">
    <property type="component" value="Unassembled WGS sequence"/>
</dbReference>
<feature type="compositionally biased region" description="Polar residues" evidence="1">
    <location>
        <begin position="394"/>
        <end position="420"/>
    </location>
</feature>
<dbReference type="EMBL" id="JASAOG010000024">
    <property type="protein sequence ID" value="KAK0062616.1"/>
    <property type="molecule type" value="Genomic_DNA"/>
</dbReference>
<feature type="compositionally biased region" description="Polar residues" evidence="1">
    <location>
        <begin position="358"/>
        <end position="368"/>
    </location>
</feature>
<feature type="compositionally biased region" description="Basic residues" evidence="1">
    <location>
        <begin position="126"/>
        <end position="138"/>
    </location>
</feature>
<feature type="region of interest" description="Disordered" evidence="1">
    <location>
        <begin position="172"/>
        <end position="439"/>
    </location>
</feature>
<gene>
    <name evidence="3" type="ORF">Bpfe_007821</name>
</gene>
<sequence>MAMFQLSSLWPLLVLFVAAAHLRNNGFQLFNRERFCQQLRALSPLAKDLNCAILDENDIRAITEAIAAQGTLFPGQTPNAQLDQALVNIITKQIQQFIPNLPTHPINGGFQDLNGEGSGETGGHGQHWRSPQRNRHRYREVNSDEKKRFSTPTVTRLASEIGKERNRHRFGSVNSEEKKQFTTTPTPPTTTIPAIGKRHLKKQQRNRHRFGGGSSEEKKLLTTTTPTPTTTIPAIGKRHLKKQQRNRHRFGGGSSEEKKLLTTTTPTPPTTIPAIGKRHLKKQQRNRHRFGGGSSEEKKLLTTTTPTPPTTTIPAIGKRHLKKQQRNRHRFGGGSSEEKKLLTTTTPATTAAVGKRQAPTTLSPFNSRRPSKKTSVAGIIKLPLNAESVRLRPTKNSNTSRYDNTTQTSTQVPTNVSKDSASGAKAKNRPRTNPRFKPF</sequence>
<dbReference type="AlphaFoldDB" id="A0AAD8FGJ8"/>
<evidence type="ECO:0000313" key="3">
    <source>
        <dbReference type="EMBL" id="KAK0062616.1"/>
    </source>
</evidence>
<feature type="compositionally biased region" description="Basic residues" evidence="1">
    <location>
        <begin position="317"/>
        <end position="331"/>
    </location>
</feature>
<proteinExistence type="predicted"/>